<keyword evidence="1" id="KW-0812">Transmembrane</keyword>
<gene>
    <name evidence="2" type="ORF">NPX13_g11082</name>
</gene>
<dbReference type="Proteomes" id="UP001148614">
    <property type="component" value="Unassembled WGS sequence"/>
</dbReference>
<proteinExistence type="predicted"/>
<keyword evidence="3" id="KW-1185">Reference proteome</keyword>
<feature type="transmembrane region" description="Helical" evidence="1">
    <location>
        <begin position="44"/>
        <end position="66"/>
    </location>
</feature>
<keyword evidence="1" id="KW-1133">Transmembrane helix</keyword>
<protein>
    <submittedName>
        <fullName evidence="2">Uncharacterized protein</fullName>
    </submittedName>
</protein>
<evidence type="ECO:0000313" key="2">
    <source>
        <dbReference type="EMBL" id="KAJ3552566.1"/>
    </source>
</evidence>
<feature type="transmembrane region" description="Helical" evidence="1">
    <location>
        <begin position="12"/>
        <end position="32"/>
    </location>
</feature>
<name>A0A9W8N3H6_9PEZI</name>
<dbReference type="EMBL" id="JANPWZ010003458">
    <property type="protein sequence ID" value="KAJ3552566.1"/>
    <property type="molecule type" value="Genomic_DNA"/>
</dbReference>
<sequence>MPVYYETAGHSIAAGIVLSVVDTFVVALKFWTRRIQKQPLKADDWLLVPAVILAIGIGTVITYGAVHKALGTPLQIPAGTVNLSLLYTDQMSLARKIGTICLSTPVSIDNKPYQSLAPFSIQTYLLNRQKNARLACHEHHHRVPMGGRVFLHRAFPVYDKILGKLGDDTRHPDRMPEDNENIVCNFAIESVSKKADCGAWDLSTRSILVFDPEDTTANHRFVSITTSLYWGMVECSIGIIVACLPTIQFLFRKNKLKGNSRYASTPSEGRMDVSSPRRFASSFSNKPAIQVEYTVDVDYSNTDSSPILNRVNPWHQNNISEARSDYIELHEYPVEAGQHRSPPRGFPS</sequence>
<accession>A0A9W8N3H6</accession>
<dbReference type="PANTHER" id="PTHR33048">
    <property type="entry name" value="PTH11-LIKE INTEGRAL MEMBRANE PROTEIN (AFU_ORTHOLOGUE AFUA_5G11245)"/>
    <property type="match status" value="1"/>
</dbReference>
<keyword evidence="1" id="KW-0472">Membrane</keyword>
<comment type="caution">
    <text evidence="2">The sequence shown here is derived from an EMBL/GenBank/DDBJ whole genome shotgun (WGS) entry which is preliminary data.</text>
</comment>
<dbReference type="AlphaFoldDB" id="A0A9W8N3H6"/>
<evidence type="ECO:0000313" key="3">
    <source>
        <dbReference type="Proteomes" id="UP001148614"/>
    </source>
</evidence>
<dbReference type="InterPro" id="IPR052337">
    <property type="entry name" value="SAT4-like"/>
</dbReference>
<evidence type="ECO:0000256" key="1">
    <source>
        <dbReference type="SAM" id="Phobius"/>
    </source>
</evidence>
<feature type="transmembrane region" description="Helical" evidence="1">
    <location>
        <begin position="228"/>
        <end position="251"/>
    </location>
</feature>
<dbReference type="PANTHER" id="PTHR33048:SF157">
    <property type="entry name" value="INTEGRAL MEMBRANE PROTEIN"/>
    <property type="match status" value="1"/>
</dbReference>
<reference evidence="2" key="1">
    <citation type="submission" date="2022-07" db="EMBL/GenBank/DDBJ databases">
        <title>Genome Sequence of Xylaria arbuscula.</title>
        <authorList>
            <person name="Buettner E."/>
        </authorList>
    </citation>
    <scope>NUCLEOTIDE SEQUENCE</scope>
    <source>
        <strain evidence="2">VT107</strain>
    </source>
</reference>
<organism evidence="2 3">
    <name type="scientific">Xylaria arbuscula</name>
    <dbReference type="NCBI Taxonomy" id="114810"/>
    <lineage>
        <taxon>Eukaryota</taxon>
        <taxon>Fungi</taxon>
        <taxon>Dikarya</taxon>
        <taxon>Ascomycota</taxon>
        <taxon>Pezizomycotina</taxon>
        <taxon>Sordariomycetes</taxon>
        <taxon>Xylariomycetidae</taxon>
        <taxon>Xylariales</taxon>
        <taxon>Xylariaceae</taxon>
        <taxon>Xylaria</taxon>
    </lineage>
</organism>